<dbReference type="RefSeq" id="WP_003519435.1">
    <property type="nucleotide sequence ID" value="NZ_CP013828.1"/>
</dbReference>
<dbReference type="InterPro" id="IPR010390">
    <property type="entry name" value="ABC-2_transporter-like"/>
</dbReference>
<feature type="transmembrane region" description="Helical" evidence="1">
    <location>
        <begin position="244"/>
        <end position="268"/>
    </location>
</feature>
<dbReference type="Pfam" id="PF06182">
    <property type="entry name" value="ABC2_membrane_6"/>
    <property type="match status" value="1"/>
</dbReference>
<comment type="caution">
    <text evidence="2">The sequence shown here is derived from an EMBL/GenBank/DDBJ whole genome shotgun (WGS) entry which is preliminary data.</text>
</comment>
<accession>A0AB36TEV9</accession>
<dbReference type="EMBL" id="PDBW01000001">
    <property type="protein sequence ID" value="PFH02349.1"/>
    <property type="molecule type" value="Genomic_DNA"/>
</dbReference>
<keyword evidence="1" id="KW-0812">Transmembrane</keyword>
<dbReference type="GeneID" id="35803557"/>
<feature type="transmembrane region" description="Helical" evidence="1">
    <location>
        <begin position="71"/>
        <end position="92"/>
    </location>
</feature>
<dbReference type="AlphaFoldDB" id="A0AB36TEV9"/>
<protein>
    <submittedName>
        <fullName evidence="2">ABC-2 type transport system permease protein</fullName>
    </submittedName>
</protein>
<evidence type="ECO:0000313" key="3">
    <source>
        <dbReference type="Proteomes" id="UP000223596"/>
    </source>
</evidence>
<evidence type="ECO:0000313" key="2">
    <source>
        <dbReference type="EMBL" id="PFH02349.1"/>
    </source>
</evidence>
<feature type="transmembrane region" description="Helical" evidence="1">
    <location>
        <begin position="220"/>
        <end position="238"/>
    </location>
</feature>
<dbReference type="PANTHER" id="PTHR36832">
    <property type="entry name" value="SLR1174 PROTEIN-RELATED"/>
    <property type="match status" value="1"/>
</dbReference>
<keyword evidence="1" id="KW-1133">Transmembrane helix</keyword>
<dbReference type="PANTHER" id="PTHR36832:SF1">
    <property type="entry name" value="SLR1174 PROTEIN"/>
    <property type="match status" value="1"/>
</dbReference>
<sequence>MIGSEHKPKSIILKQLNILKATALATYKDWAAYRSHLAVSIFVGPVTFLVQIFIWNAVYSAENRLDSTLSGLTLNQMLAYFGIATTINYLIYDSADWDLQTLIRTGNFITFMLRPVSHCYFAFCEKIGHRLLALWVEFIPVYLLFLFVFKINLIPANLVWTLISISLGFVLMFLINYCIGITGFWLTKTEGLRRAFLVLRDLCAGALVPLTLFPDFIQKILFFLPFQFVAYVPTRVFIGSYELAGISLSVPCVVGMQAVAVVVMFLVYKLLWYLGIKKFTGVGA</sequence>
<organism evidence="2 3">
    <name type="scientific">Acetivibrio thermocellus AD2</name>
    <dbReference type="NCBI Taxonomy" id="1138384"/>
    <lineage>
        <taxon>Bacteria</taxon>
        <taxon>Bacillati</taxon>
        <taxon>Bacillota</taxon>
        <taxon>Clostridia</taxon>
        <taxon>Eubacteriales</taxon>
        <taxon>Oscillospiraceae</taxon>
        <taxon>Acetivibrio</taxon>
    </lineage>
</organism>
<feature type="transmembrane region" description="Helical" evidence="1">
    <location>
        <begin position="132"/>
        <end position="151"/>
    </location>
</feature>
<reference evidence="2 3" key="1">
    <citation type="submission" date="2017-09" db="EMBL/GenBank/DDBJ databases">
        <title>Evaluation of Pacific Biosciences Sequencing Technology to Finishing C. thermocellum Genome Sequences.</title>
        <authorList>
            <person name="Brown S."/>
        </authorList>
    </citation>
    <scope>NUCLEOTIDE SEQUENCE [LARGE SCALE GENOMIC DNA]</scope>
    <source>
        <strain evidence="2 3">AD2</strain>
    </source>
</reference>
<dbReference type="Proteomes" id="UP000223596">
    <property type="component" value="Unassembled WGS sequence"/>
</dbReference>
<feature type="transmembrane region" description="Helical" evidence="1">
    <location>
        <begin position="37"/>
        <end position="59"/>
    </location>
</feature>
<feature type="transmembrane region" description="Helical" evidence="1">
    <location>
        <begin position="158"/>
        <end position="186"/>
    </location>
</feature>
<evidence type="ECO:0000256" key="1">
    <source>
        <dbReference type="SAM" id="Phobius"/>
    </source>
</evidence>
<keyword evidence="1" id="KW-0472">Membrane</keyword>
<gene>
    <name evidence="2" type="ORF">M972_111119</name>
</gene>
<name>A0AB36TEV9_ACETH</name>
<proteinExistence type="predicted"/>